<evidence type="ECO:0000313" key="5">
    <source>
        <dbReference type="EMBL" id="PQA52241.1"/>
    </source>
</evidence>
<dbReference type="Gene3D" id="1.10.150.240">
    <property type="entry name" value="Putative phosphatase, domain 2"/>
    <property type="match status" value="1"/>
</dbReference>
<name>A0A2P6AVI0_9GAMM</name>
<evidence type="ECO:0000256" key="4">
    <source>
        <dbReference type="ARBA" id="ARBA00023277"/>
    </source>
</evidence>
<dbReference type="PANTHER" id="PTHR43434:SF23">
    <property type="entry name" value="PHOSPHOGLYCOLATE PHOSPHATASE"/>
    <property type="match status" value="1"/>
</dbReference>
<keyword evidence="6" id="KW-1185">Reference proteome</keyword>
<dbReference type="Proteomes" id="UP000243900">
    <property type="component" value="Unassembled WGS sequence"/>
</dbReference>
<keyword evidence="4" id="KW-0119">Carbohydrate metabolism</keyword>
<dbReference type="GO" id="GO:0006281">
    <property type="term" value="P:DNA repair"/>
    <property type="evidence" value="ECO:0007669"/>
    <property type="project" value="TreeGrafter"/>
</dbReference>
<dbReference type="Gene3D" id="3.40.50.1000">
    <property type="entry name" value="HAD superfamily/HAD-like"/>
    <property type="match status" value="1"/>
</dbReference>
<dbReference type="InterPro" id="IPR050155">
    <property type="entry name" value="HAD-like_hydrolase_sf"/>
</dbReference>
<dbReference type="GO" id="GO:0005829">
    <property type="term" value="C:cytosol"/>
    <property type="evidence" value="ECO:0007669"/>
    <property type="project" value="TreeGrafter"/>
</dbReference>
<dbReference type="FunFam" id="3.40.50.1000:FF:000022">
    <property type="entry name" value="Phosphoglycolate phosphatase"/>
    <property type="match status" value="1"/>
</dbReference>
<dbReference type="AlphaFoldDB" id="A0A2P6AVI0"/>
<dbReference type="NCBIfam" id="TIGR01509">
    <property type="entry name" value="HAD-SF-IA-v3"/>
    <property type="match status" value="1"/>
</dbReference>
<proteinExistence type="predicted"/>
<dbReference type="SUPFAM" id="SSF56784">
    <property type="entry name" value="HAD-like"/>
    <property type="match status" value="1"/>
</dbReference>
<protein>
    <submittedName>
        <fullName evidence="5">Phosphoglycolate phosphatase</fullName>
    </submittedName>
</protein>
<keyword evidence="2" id="KW-0378">Hydrolase</keyword>
<sequence>MNRPVANRPAAVLFDLDGTLIDTAPDFHAGVNRLRAGLDLPPVPYEQIRTAVSEGARAVIAAARFPGLDSTDPRFDELRYAFLADYEQHLADASRLFAGFEEILQALEERGIPWGVVTNKASTYTRPLMRALQLEARSAATVCADEVSQTKPHPEPLFKAAKLAGVAAEECIYVGDHVRDIEAGRRAGMITVAAGWGYIPDDDSAAYWGADAVCEDIAAFRDWLLPRLD</sequence>
<dbReference type="GO" id="GO:0008967">
    <property type="term" value="F:phosphoglycolate phosphatase activity"/>
    <property type="evidence" value="ECO:0007669"/>
    <property type="project" value="TreeGrafter"/>
</dbReference>
<dbReference type="GO" id="GO:0046872">
    <property type="term" value="F:metal ion binding"/>
    <property type="evidence" value="ECO:0007669"/>
    <property type="project" value="UniProtKB-KW"/>
</dbReference>
<dbReference type="EMBL" id="PTQZ01000003">
    <property type="protein sequence ID" value="PQA52241.1"/>
    <property type="molecule type" value="Genomic_DNA"/>
</dbReference>
<dbReference type="InterPro" id="IPR041492">
    <property type="entry name" value="HAD_2"/>
</dbReference>
<organism evidence="5 6">
    <name type="scientific">Amnimonas aquatica</name>
    <dbReference type="NCBI Taxonomy" id="2094561"/>
    <lineage>
        <taxon>Bacteria</taxon>
        <taxon>Pseudomonadati</taxon>
        <taxon>Pseudomonadota</taxon>
        <taxon>Gammaproteobacteria</taxon>
        <taxon>Moraxellales</taxon>
        <taxon>Moraxellaceae</taxon>
        <taxon>Amnimonas</taxon>
    </lineage>
</organism>
<dbReference type="RefSeq" id="WP_105190900.1">
    <property type="nucleotide sequence ID" value="NZ_PTQZ01000003.1"/>
</dbReference>
<dbReference type="SFLD" id="SFLDG01135">
    <property type="entry name" value="C1.5.6:_HAD__Beta-PGM__Phospha"/>
    <property type="match status" value="1"/>
</dbReference>
<accession>A0A2P6AVI0</accession>
<evidence type="ECO:0000256" key="3">
    <source>
        <dbReference type="ARBA" id="ARBA00022842"/>
    </source>
</evidence>
<dbReference type="SFLD" id="SFLDS00003">
    <property type="entry name" value="Haloacid_Dehalogenase"/>
    <property type="match status" value="1"/>
</dbReference>
<dbReference type="InterPro" id="IPR023214">
    <property type="entry name" value="HAD_sf"/>
</dbReference>
<dbReference type="PANTHER" id="PTHR43434">
    <property type="entry name" value="PHOSPHOGLYCOLATE PHOSPHATASE"/>
    <property type="match status" value="1"/>
</dbReference>
<keyword evidence="3" id="KW-0460">Magnesium</keyword>
<dbReference type="InterPro" id="IPR023198">
    <property type="entry name" value="PGP-like_dom2"/>
</dbReference>
<dbReference type="OrthoDB" id="9776368at2"/>
<evidence type="ECO:0000313" key="6">
    <source>
        <dbReference type="Proteomes" id="UP000243900"/>
    </source>
</evidence>
<dbReference type="NCBIfam" id="TIGR01549">
    <property type="entry name" value="HAD-SF-IA-v1"/>
    <property type="match status" value="1"/>
</dbReference>
<dbReference type="Pfam" id="PF13419">
    <property type="entry name" value="HAD_2"/>
    <property type="match status" value="1"/>
</dbReference>
<dbReference type="SFLD" id="SFLDG01129">
    <property type="entry name" value="C1.5:_HAD__Beta-PGM__Phosphata"/>
    <property type="match status" value="1"/>
</dbReference>
<dbReference type="InterPro" id="IPR006439">
    <property type="entry name" value="HAD-SF_hydro_IA"/>
</dbReference>
<evidence type="ECO:0000256" key="2">
    <source>
        <dbReference type="ARBA" id="ARBA00022801"/>
    </source>
</evidence>
<reference evidence="6" key="1">
    <citation type="submission" date="2018-02" db="EMBL/GenBank/DDBJ databases">
        <title>Genome sequencing of Solimonas sp. HR-BB.</title>
        <authorList>
            <person name="Lee Y."/>
            <person name="Jeon C.O."/>
        </authorList>
    </citation>
    <scope>NUCLEOTIDE SEQUENCE [LARGE SCALE GENOMIC DNA]</scope>
    <source>
        <strain evidence="6">HR-E</strain>
    </source>
</reference>
<keyword evidence="1" id="KW-0479">Metal-binding</keyword>
<evidence type="ECO:0000256" key="1">
    <source>
        <dbReference type="ARBA" id="ARBA00022723"/>
    </source>
</evidence>
<gene>
    <name evidence="5" type="ORF">C5O18_00340</name>
</gene>
<comment type="caution">
    <text evidence="5">The sequence shown here is derived from an EMBL/GenBank/DDBJ whole genome shotgun (WGS) entry which is preliminary data.</text>
</comment>
<dbReference type="InterPro" id="IPR036412">
    <property type="entry name" value="HAD-like_sf"/>
</dbReference>